<name>A0A7L0UQ86_CHOAC</name>
<dbReference type="OrthoDB" id="69088at2759"/>
<evidence type="ECO:0000259" key="1">
    <source>
        <dbReference type="Pfam" id="PF14838"/>
    </source>
</evidence>
<dbReference type="Proteomes" id="UP000568556">
    <property type="component" value="Unassembled WGS sequence"/>
</dbReference>
<evidence type="ECO:0000313" key="3">
    <source>
        <dbReference type="Proteomes" id="UP000568556"/>
    </source>
</evidence>
<dbReference type="GO" id="GO:0034472">
    <property type="term" value="P:snRNA 3'-end processing"/>
    <property type="evidence" value="ECO:0007669"/>
    <property type="project" value="TreeGrafter"/>
</dbReference>
<dbReference type="PANTHER" id="PTHR31697">
    <property type="entry name" value="INTEGRATOR COMPLEX SUBUNIT 5"/>
    <property type="match status" value="1"/>
</dbReference>
<dbReference type="PANTHER" id="PTHR31697:SF2">
    <property type="entry name" value="INTEGRATOR COMPLEX SUBUNIT 5"/>
    <property type="match status" value="1"/>
</dbReference>
<organism evidence="2 3">
    <name type="scientific">Chordeiles acutipennis</name>
    <name type="common">Lesser nighthawk</name>
    <name type="synonym">Caprimulgus acutipennis</name>
    <dbReference type="NCBI Taxonomy" id="118183"/>
    <lineage>
        <taxon>Eukaryota</taxon>
        <taxon>Metazoa</taxon>
        <taxon>Chordata</taxon>
        <taxon>Craniata</taxon>
        <taxon>Vertebrata</taxon>
        <taxon>Euteleostomi</taxon>
        <taxon>Archelosauria</taxon>
        <taxon>Archosauria</taxon>
        <taxon>Dinosauria</taxon>
        <taxon>Saurischia</taxon>
        <taxon>Theropoda</taxon>
        <taxon>Coelurosauria</taxon>
        <taxon>Aves</taxon>
        <taxon>Neognathae</taxon>
        <taxon>Neoaves</taxon>
        <taxon>Strisores</taxon>
        <taxon>Caprimulgiformes</taxon>
        <taxon>Caprimulgidae</taxon>
        <taxon>Chordeilinae</taxon>
        <taxon>Chordeiles</taxon>
    </lineage>
</organism>
<comment type="caution">
    <text evidence="2">The sequence shown here is derived from an EMBL/GenBank/DDBJ whole genome shotgun (WGS) entry which is preliminary data.</text>
</comment>
<dbReference type="InterPro" id="IPR040316">
    <property type="entry name" value="INTS5"/>
</dbReference>
<gene>
    <name evidence="2" type="primary">Ints5_0</name>
    <name evidence="2" type="ORF">CHOACU_R15161</name>
</gene>
<dbReference type="AlphaFoldDB" id="A0A7L0UQ86"/>
<feature type="domain" description="Integrator complex subunit 5 C-terminal" evidence="1">
    <location>
        <begin position="1"/>
        <end position="204"/>
    </location>
</feature>
<sequence>AAVHQFFLLLRRRHPASLCHSDRLVTRLSAVSPAAAKAVVQQLVEGALRGGNAELFGATLEKPWSEDRVGLDGSHNPLSLSEVNRRFTTNVNFTGGVWSVFHAGVIGKGLKPTSGREEPTGEELTRNTQTFLALLLRCCSSGNRPVDHPTHHFLLHVHPEAAKAVAAALVENVCPEVAGGELIWPAEDQSRGTVERDLRICRRFR</sequence>
<keyword evidence="3" id="KW-1185">Reference proteome</keyword>
<proteinExistence type="predicted"/>
<evidence type="ECO:0000313" key="2">
    <source>
        <dbReference type="EMBL" id="NXL69089.1"/>
    </source>
</evidence>
<feature type="non-terminal residue" evidence="2">
    <location>
        <position position="1"/>
    </location>
</feature>
<feature type="non-terminal residue" evidence="2">
    <location>
        <position position="205"/>
    </location>
</feature>
<dbReference type="Pfam" id="PF14838">
    <property type="entry name" value="INTS5_C"/>
    <property type="match status" value="1"/>
</dbReference>
<dbReference type="GO" id="GO:0032039">
    <property type="term" value="C:integrator complex"/>
    <property type="evidence" value="ECO:0007669"/>
    <property type="project" value="InterPro"/>
</dbReference>
<protein>
    <submittedName>
        <fullName evidence="2">INT5 protein</fullName>
    </submittedName>
</protein>
<accession>A0A7L0UQ86</accession>
<dbReference type="InterPro" id="IPR029444">
    <property type="entry name" value="INTS5_C"/>
</dbReference>
<dbReference type="EMBL" id="VXAQ01006782">
    <property type="protein sequence ID" value="NXL69089.1"/>
    <property type="molecule type" value="Genomic_DNA"/>
</dbReference>
<reference evidence="2 3" key="1">
    <citation type="submission" date="2019-09" db="EMBL/GenBank/DDBJ databases">
        <title>Bird 10,000 Genomes (B10K) Project - Family phase.</title>
        <authorList>
            <person name="Zhang G."/>
        </authorList>
    </citation>
    <scope>NUCLEOTIDE SEQUENCE [LARGE SCALE GENOMIC DNA]</scope>
    <source>
        <strain evidence="2">B10K-DU-008-62</strain>
        <tissue evidence="2">Mixed tissue sample</tissue>
    </source>
</reference>